<evidence type="ECO:0000256" key="3">
    <source>
        <dbReference type="ARBA" id="ARBA00022679"/>
    </source>
</evidence>
<evidence type="ECO:0000256" key="6">
    <source>
        <dbReference type="ARBA" id="ARBA00022840"/>
    </source>
</evidence>
<sequence>MAEGGSGEDFELSPLSTIVNDGHNSEKESGSYIDNSDREQSWESLFPKEESRSHEAIRCPEKYHEKYLGLCNQSLIKVFAKNAVMDDEVLVDIVNEEGEYGEIITKKRGCWGEMIDSILDDGTKFKSNEGLHANYLKKLTTGLKTLKAKTKSPPQESLQIQFDDQQNATVLMQSMLVSRPVCKLKNAYFIYIDGCIGVGKTTLIKYLTKALNDENLITFNEAMTYWTQYYSDCVQGIYDCTKSTKKNLGSDDVSHKIFSHQVKFITPLKTLQTSSYNFVFESNKFKTKTADNWVIFDRHQLSAAVAFPLAHYLGGFLKPDHLLGLFSQFTARDGDIIVLMNRCATDVLGMVKNRGRLYEEKVDITYLNILAEAFLLVYNGWLLLQFFSPEELVRVVISGISLTDALYCKKLKDEKNQFIKDTFNNSVFSILMDIIKKFPVNCTIIQLCLTLCQELKKLHFVVVNASDYMNDLVGIWAEIYMQVLKISSIKTQTVDWNGLARLSRAFNV</sequence>
<dbReference type="EMBL" id="KT595939">
    <property type="protein sequence ID" value="ALE14732.1"/>
    <property type="molecule type" value="Genomic_DNA"/>
</dbReference>
<feature type="domain" description="Herpesvirus thymidine kinase C-terminal" evidence="8">
    <location>
        <begin position="470"/>
        <end position="499"/>
    </location>
</feature>
<dbReference type="GO" id="GO:0071897">
    <property type="term" value="P:DNA biosynthetic process"/>
    <property type="evidence" value="ECO:0007669"/>
    <property type="project" value="UniProtKB-KW"/>
</dbReference>
<organism evidence="9 10">
    <name type="scientific">Felid gammaherpesvirus 1</name>
    <dbReference type="NCBI Taxonomy" id="2560468"/>
    <lineage>
        <taxon>Viruses</taxon>
        <taxon>Duplodnaviria</taxon>
        <taxon>Heunggongvirae</taxon>
        <taxon>Peploviricota</taxon>
        <taxon>Herviviricetes</taxon>
        <taxon>Herpesvirales</taxon>
        <taxon>Orthoherpesviridae</taxon>
        <taxon>Gammaherpesvirinae</taxon>
        <taxon>Percavirus</taxon>
        <taxon>Percavirus felidgamma1</taxon>
    </lineage>
</organism>
<evidence type="ECO:0000256" key="2">
    <source>
        <dbReference type="ARBA" id="ARBA00022634"/>
    </source>
</evidence>
<evidence type="ECO:0000313" key="10">
    <source>
        <dbReference type="Proteomes" id="UP000152314"/>
    </source>
</evidence>
<evidence type="ECO:0000256" key="1">
    <source>
        <dbReference type="ARBA" id="ARBA00022518"/>
    </source>
</evidence>
<dbReference type="RefSeq" id="YP_009173897.1">
    <property type="nucleotide sequence ID" value="NC_028099.1"/>
</dbReference>
<evidence type="ECO:0000256" key="7">
    <source>
        <dbReference type="SAM" id="MobiDB-lite"/>
    </source>
</evidence>
<evidence type="ECO:0000259" key="8">
    <source>
        <dbReference type="Pfam" id="PF08465"/>
    </source>
</evidence>
<keyword evidence="3" id="KW-0808">Transferase</keyword>
<dbReference type="InterPro" id="IPR013672">
    <property type="entry name" value="Herpes_TK_C"/>
</dbReference>
<evidence type="ECO:0000313" key="9">
    <source>
        <dbReference type="EMBL" id="ALE14732.1"/>
    </source>
</evidence>
<dbReference type="InterPro" id="IPR001889">
    <property type="entry name" value="Herpes_TK"/>
</dbReference>
<dbReference type="Pfam" id="PF08465">
    <property type="entry name" value="Herpes_TK_C"/>
    <property type="match status" value="1"/>
</dbReference>
<keyword evidence="1" id="KW-0244">Early protein</keyword>
<dbReference type="Gene3D" id="3.40.50.300">
    <property type="entry name" value="P-loop containing nucleotide triphosphate hydrolases"/>
    <property type="match status" value="1"/>
</dbReference>
<dbReference type="GO" id="GO:0005524">
    <property type="term" value="F:ATP binding"/>
    <property type="evidence" value="ECO:0007669"/>
    <property type="project" value="UniProtKB-KW"/>
</dbReference>
<keyword evidence="4" id="KW-0547">Nucleotide-binding</keyword>
<keyword evidence="10" id="KW-1185">Reference proteome</keyword>
<dbReference type="GO" id="GO:0006230">
    <property type="term" value="P:TMP biosynthetic process"/>
    <property type="evidence" value="ECO:0007669"/>
    <property type="project" value="InterPro"/>
</dbReference>
<dbReference type="InterPro" id="IPR027417">
    <property type="entry name" value="P-loop_NTPase"/>
</dbReference>
<name>A0A0M3T961_9GAMA</name>
<feature type="compositionally biased region" description="Basic and acidic residues" evidence="7">
    <location>
        <begin position="23"/>
        <end position="47"/>
    </location>
</feature>
<feature type="compositionally biased region" description="Acidic residues" evidence="7">
    <location>
        <begin position="1"/>
        <end position="11"/>
    </location>
</feature>
<protein>
    <submittedName>
        <fullName evidence="9">ORF21</fullName>
    </submittedName>
</protein>
<keyword evidence="5" id="KW-0418">Kinase</keyword>
<dbReference type="KEGG" id="vg:26100411"/>
<dbReference type="Pfam" id="PF00693">
    <property type="entry name" value="Herpes_TK"/>
    <property type="match status" value="1"/>
</dbReference>
<dbReference type="GO" id="GO:0004797">
    <property type="term" value="F:thymidine kinase activity"/>
    <property type="evidence" value="ECO:0007669"/>
    <property type="project" value="InterPro"/>
</dbReference>
<feature type="region of interest" description="Disordered" evidence="7">
    <location>
        <begin position="1"/>
        <end position="47"/>
    </location>
</feature>
<evidence type="ECO:0000256" key="5">
    <source>
        <dbReference type="ARBA" id="ARBA00022777"/>
    </source>
</evidence>
<reference evidence="9 10" key="1">
    <citation type="journal article" date="2015" name="Genome Announc.">
        <title>First Complete Genome Sequence of Felis catus Gammaherpesvirus 1.</title>
        <authorList>
            <person name="Troyer R.M."/>
            <person name="Lee J.S."/>
            <person name="Vuyisich M."/>
            <person name="Chain P."/>
            <person name="Lo C.C."/>
            <person name="Kronmiller B."/>
            <person name="Bracha S."/>
            <person name="Avery A.C."/>
            <person name="VandeWoude S."/>
        </authorList>
    </citation>
    <scope>NUCLEOTIDE SEQUENCE [LARGE SCALE GENOMIC DNA]</scope>
    <source>
        <strain evidence="9">31286</strain>
    </source>
</reference>
<evidence type="ECO:0000256" key="4">
    <source>
        <dbReference type="ARBA" id="ARBA00022741"/>
    </source>
</evidence>
<keyword evidence="6" id="KW-0067">ATP-binding</keyword>
<dbReference type="OrthoDB" id="7738at10239"/>
<dbReference type="Proteomes" id="UP000152314">
    <property type="component" value="Segment"/>
</dbReference>
<proteinExistence type="inferred from homology"/>
<accession>A0A0M3T961</accession>
<dbReference type="SUPFAM" id="SSF52540">
    <property type="entry name" value="P-loop containing nucleoside triphosphate hydrolases"/>
    <property type="match status" value="1"/>
</dbReference>
<dbReference type="HAMAP" id="MF_04029">
    <property type="entry name" value="HSV_KITH"/>
    <property type="match status" value="1"/>
</dbReference>
<dbReference type="GeneID" id="26100411"/>
<keyword evidence="2" id="KW-0237">DNA synthesis</keyword>